<keyword evidence="16 19" id="KW-0961">Cell wall biogenesis/degradation</keyword>
<dbReference type="GO" id="GO:0009252">
    <property type="term" value="P:peptidoglycan biosynthetic process"/>
    <property type="evidence" value="ECO:0007669"/>
    <property type="project" value="UniProtKB-UniRule"/>
</dbReference>
<keyword evidence="12 19" id="KW-0133">Cell shape</keyword>
<dbReference type="OrthoDB" id="9804753at2"/>
<dbReference type="InterPro" id="IPR036318">
    <property type="entry name" value="FAD-bd_PCMH-like_sf"/>
</dbReference>
<evidence type="ECO:0000256" key="2">
    <source>
        <dbReference type="ARBA" id="ARBA00003921"/>
    </source>
</evidence>
<dbReference type="Gene3D" id="3.30.465.10">
    <property type="match status" value="1"/>
</dbReference>
<keyword evidence="8 19" id="KW-0132">Cell division</keyword>
<proteinExistence type="inferred from homology"/>
<evidence type="ECO:0000256" key="10">
    <source>
        <dbReference type="ARBA" id="ARBA00022827"/>
    </source>
</evidence>
<dbReference type="EC" id="1.3.1.98" evidence="5 19"/>
<evidence type="ECO:0000256" key="14">
    <source>
        <dbReference type="ARBA" id="ARBA00023002"/>
    </source>
</evidence>
<keyword evidence="11 19" id="KW-0521">NADP</keyword>
<dbReference type="GO" id="GO:0005829">
    <property type="term" value="C:cytosol"/>
    <property type="evidence" value="ECO:0007669"/>
    <property type="project" value="TreeGrafter"/>
</dbReference>
<evidence type="ECO:0000256" key="11">
    <source>
        <dbReference type="ARBA" id="ARBA00022857"/>
    </source>
</evidence>
<dbReference type="InterPro" id="IPR003170">
    <property type="entry name" value="MurB"/>
</dbReference>
<feature type="active site" description="Proton donor" evidence="19">
    <location>
        <position position="239"/>
    </location>
</feature>
<dbReference type="PANTHER" id="PTHR21071">
    <property type="entry name" value="UDP-N-ACETYLENOLPYRUVOYLGLUCOSAMINE REDUCTASE"/>
    <property type="match status" value="1"/>
</dbReference>
<dbReference type="Proteomes" id="UP000263619">
    <property type="component" value="Chromosome"/>
</dbReference>
<dbReference type="PROSITE" id="PS51387">
    <property type="entry name" value="FAD_PCMH"/>
    <property type="match status" value="1"/>
</dbReference>
<feature type="active site" evidence="19">
    <location>
        <position position="335"/>
    </location>
</feature>
<evidence type="ECO:0000256" key="16">
    <source>
        <dbReference type="ARBA" id="ARBA00023316"/>
    </source>
</evidence>
<dbReference type="InterPro" id="IPR016169">
    <property type="entry name" value="FAD-bd_PCMH_sub2"/>
</dbReference>
<feature type="active site" evidence="19">
    <location>
        <position position="163"/>
    </location>
</feature>
<dbReference type="GO" id="GO:0008360">
    <property type="term" value="P:regulation of cell shape"/>
    <property type="evidence" value="ECO:0007669"/>
    <property type="project" value="UniProtKB-KW"/>
</dbReference>
<dbReference type="PANTHER" id="PTHR21071:SF4">
    <property type="entry name" value="UDP-N-ACETYLENOLPYRUVOYLGLUCOSAMINE REDUCTASE"/>
    <property type="match status" value="1"/>
</dbReference>
<evidence type="ECO:0000256" key="5">
    <source>
        <dbReference type="ARBA" id="ARBA00012518"/>
    </source>
</evidence>
<comment type="cofactor">
    <cofactor evidence="1 19">
        <name>FAD</name>
        <dbReference type="ChEBI" id="CHEBI:57692"/>
    </cofactor>
</comment>
<evidence type="ECO:0000259" key="20">
    <source>
        <dbReference type="PROSITE" id="PS51387"/>
    </source>
</evidence>
<keyword evidence="9 19" id="KW-0285">Flavoprotein</keyword>
<comment type="function">
    <text evidence="2 19">Cell wall formation.</text>
</comment>
<dbReference type="GO" id="GO:0071555">
    <property type="term" value="P:cell wall organization"/>
    <property type="evidence" value="ECO:0007669"/>
    <property type="project" value="UniProtKB-KW"/>
</dbReference>
<evidence type="ECO:0000256" key="6">
    <source>
        <dbReference type="ARBA" id="ARBA00015188"/>
    </source>
</evidence>
<evidence type="ECO:0000256" key="17">
    <source>
        <dbReference type="ARBA" id="ARBA00031026"/>
    </source>
</evidence>
<dbReference type="InterPro" id="IPR016166">
    <property type="entry name" value="FAD-bd_PCMH"/>
</dbReference>
<comment type="subcellular location">
    <subcellularLocation>
        <location evidence="3 19">Cytoplasm</location>
    </subcellularLocation>
</comment>
<sequence length="340" mass="39593">MFIKKNFSLKKFNTFGVDVYARYFVEIKSIEEILKIFDIYSYISKLFLGNGSNVLFLKNYYPGLVMKMGIKGKKIIKENHSKVIVQAFAGENWNEFVNWTIKKGFSGLENLSFIPGTVGAAPIQNIGAYGTEIKDTLIKVQAYEIDNRKIIEFTREECKLQYRYSFFKHPLYRNKFLILSVFFLLRKKYKQLNTSYVEIQKELENMNIKKPTLNDLNHAIFNIRKKKLPNPKKIGNAGSFFINPIVEELYFKKLKHQYPTIIGYSIYNHKIKISANSLIENIGWKEKKIGNVGIYKKKPIILVNYGKATGMEIYSFSEKITKNIKKKFGISLSKEVNIIQ</sequence>
<dbReference type="GO" id="GO:0008762">
    <property type="term" value="F:UDP-N-acetylmuramate dehydrogenase activity"/>
    <property type="evidence" value="ECO:0007669"/>
    <property type="project" value="UniProtKB-UniRule"/>
</dbReference>
<dbReference type="InterPro" id="IPR016167">
    <property type="entry name" value="FAD-bd_PCMH_sub1"/>
</dbReference>
<organism evidence="21 22">
    <name type="scientific">Blattabacterium cuenoti STAT</name>
    <dbReference type="NCBI Taxonomy" id="1457030"/>
    <lineage>
        <taxon>Bacteria</taxon>
        <taxon>Pseudomonadati</taxon>
        <taxon>Bacteroidota</taxon>
        <taxon>Flavobacteriia</taxon>
        <taxon>Flavobacteriales</taxon>
        <taxon>Blattabacteriaceae</taxon>
        <taxon>Blattabacterium</taxon>
    </lineage>
</organism>
<dbReference type="SUPFAM" id="SSF56194">
    <property type="entry name" value="Uridine diphospho-N-Acetylenolpyruvylglucosamine reductase, MurB, C-terminal domain"/>
    <property type="match status" value="1"/>
</dbReference>
<evidence type="ECO:0000256" key="4">
    <source>
        <dbReference type="ARBA" id="ARBA00004752"/>
    </source>
</evidence>
<evidence type="ECO:0000256" key="8">
    <source>
        <dbReference type="ARBA" id="ARBA00022618"/>
    </source>
</evidence>
<keyword evidence="10 19" id="KW-0274">FAD</keyword>
<dbReference type="InterPro" id="IPR006094">
    <property type="entry name" value="Oxid_FAD_bind_N"/>
</dbReference>
<feature type="domain" description="FAD-binding PCMH-type" evidence="20">
    <location>
        <begin position="17"/>
        <end position="188"/>
    </location>
</feature>
<comment type="similarity">
    <text evidence="19">Belongs to the MurB family.</text>
</comment>
<dbReference type="AlphaFoldDB" id="A0A224AIJ6"/>
<dbReference type="EMBL" id="AP014608">
    <property type="protein sequence ID" value="BBA17203.1"/>
    <property type="molecule type" value="Genomic_DNA"/>
</dbReference>
<dbReference type="UniPathway" id="UPA00219"/>
<dbReference type="NCBIfam" id="TIGR00179">
    <property type="entry name" value="murB"/>
    <property type="match status" value="1"/>
</dbReference>
<evidence type="ECO:0000256" key="12">
    <source>
        <dbReference type="ARBA" id="ARBA00022960"/>
    </source>
</evidence>
<keyword evidence="13 19" id="KW-0573">Peptidoglycan synthesis</keyword>
<dbReference type="Gene3D" id="3.30.43.10">
    <property type="entry name" value="Uridine Diphospho-n-acetylenolpyruvylglucosamine Reductase, domain 2"/>
    <property type="match status" value="1"/>
</dbReference>
<dbReference type="NCBIfam" id="NF000755">
    <property type="entry name" value="PRK00046.1"/>
    <property type="match status" value="1"/>
</dbReference>
<keyword evidence="15 19" id="KW-0131">Cell cycle</keyword>
<evidence type="ECO:0000256" key="19">
    <source>
        <dbReference type="HAMAP-Rule" id="MF_00037"/>
    </source>
</evidence>
<reference evidence="21 22" key="1">
    <citation type="submission" date="2014-06" db="EMBL/GenBank/DDBJ databases">
        <title>Genome sequence of the intracellular symbiont Blattabacterium cuenoti, strain STAT from the wood feeding cockroach Salganea taiwanensis taiwanensis.</title>
        <authorList>
            <person name="Kinjo Y."/>
            <person name="Ohkuma M."/>
            <person name="Tokuda G."/>
        </authorList>
    </citation>
    <scope>NUCLEOTIDE SEQUENCE [LARGE SCALE GENOMIC DNA]</scope>
    <source>
        <strain evidence="21 22">STAT</strain>
    </source>
</reference>
<dbReference type="SUPFAM" id="SSF56176">
    <property type="entry name" value="FAD-binding/transporter-associated domain-like"/>
    <property type="match status" value="1"/>
</dbReference>
<keyword evidence="14 19" id="KW-0560">Oxidoreductase</keyword>
<evidence type="ECO:0000313" key="21">
    <source>
        <dbReference type="EMBL" id="BBA17203.1"/>
    </source>
</evidence>
<evidence type="ECO:0000256" key="13">
    <source>
        <dbReference type="ARBA" id="ARBA00022984"/>
    </source>
</evidence>
<dbReference type="Pfam" id="PF02873">
    <property type="entry name" value="MurB_C"/>
    <property type="match status" value="1"/>
</dbReference>
<dbReference type="InterPro" id="IPR011601">
    <property type="entry name" value="MurB_C"/>
</dbReference>
<keyword evidence="7 19" id="KW-0963">Cytoplasm</keyword>
<comment type="catalytic activity">
    <reaction evidence="18 19">
        <text>UDP-N-acetyl-alpha-D-muramate + NADP(+) = UDP-N-acetyl-3-O-(1-carboxyvinyl)-alpha-D-glucosamine + NADPH + H(+)</text>
        <dbReference type="Rhea" id="RHEA:12248"/>
        <dbReference type="ChEBI" id="CHEBI:15378"/>
        <dbReference type="ChEBI" id="CHEBI:57783"/>
        <dbReference type="ChEBI" id="CHEBI:58349"/>
        <dbReference type="ChEBI" id="CHEBI:68483"/>
        <dbReference type="ChEBI" id="CHEBI:70757"/>
        <dbReference type="EC" id="1.3.1.98"/>
    </reaction>
</comment>
<evidence type="ECO:0000256" key="3">
    <source>
        <dbReference type="ARBA" id="ARBA00004496"/>
    </source>
</evidence>
<evidence type="ECO:0000256" key="9">
    <source>
        <dbReference type="ARBA" id="ARBA00022630"/>
    </source>
</evidence>
<evidence type="ECO:0000256" key="7">
    <source>
        <dbReference type="ARBA" id="ARBA00022490"/>
    </source>
</evidence>
<dbReference type="GO" id="GO:0051301">
    <property type="term" value="P:cell division"/>
    <property type="evidence" value="ECO:0007669"/>
    <property type="project" value="UniProtKB-KW"/>
</dbReference>
<comment type="pathway">
    <text evidence="4 19">Cell wall biogenesis; peptidoglycan biosynthesis.</text>
</comment>
<evidence type="ECO:0000313" key="22">
    <source>
        <dbReference type="Proteomes" id="UP000263619"/>
    </source>
</evidence>
<dbReference type="HAMAP" id="MF_00037">
    <property type="entry name" value="MurB"/>
    <property type="match status" value="1"/>
</dbReference>
<protein>
    <recommendedName>
        <fullName evidence="6 19">UDP-N-acetylenolpyruvoylglucosamine reductase</fullName>
        <ecNumber evidence="5 19">1.3.1.98</ecNumber>
    </recommendedName>
    <alternativeName>
        <fullName evidence="17 19">UDP-N-acetylmuramate dehydrogenase</fullName>
    </alternativeName>
</protein>
<dbReference type="InterPro" id="IPR036635">
    <property type="entry name" value="MurB_C_sf"/>
</dbReference>
<gene>
    <name evidence="19 21" type="primary">murB</name>
    <name evidence="21" type="ORF">STAT_270</name>
</gene>
<accession>A0A224AIJ6</accession>
<keyword evidence="22" id="KW-1185">Reference proteome</keyword>
<evidence type="ECO:0000256" key="18">
    <source>
        <dbReference type="ARBA" id="ARBA00048914"/>
    </source>
</evidence>
<dbReference type="Pfam" id="PF01565">
    <property type="entry name" value="FAD_binding_4"/>
    <property type="match status" value="1"/>
</dbReference>
<dbReference type="RefSeq" id="WP_119305477.1">
    <property type="nucleotide sequence ID" value="NZ_AP014608.1"/>
</dbReference>
<evidence type="ECO:0000256" key="15">
    <source>
        <dbReference type="ARBA" id="ARBA00023306"/>
    </source>
</evidence>
<dbReference type="GO" id="GO:0071949">
    <property type="term" value="F:FAD binding"/>
    <property type="evidence" value="ECO:0007669"/>
    <property type="project" value="InterPro"/>
</dbReference>
<evidence type="ECO:0000256" key="1">
    <source>
        <dbReference type="ARBA" id="ARBA00001974"/>
    </source>
</evidence>
<name>A0A224AIJ6_9FLAO</name>
<dbReference type="Gene3D" id="3.90.78.10">
    <property type="entry name" value="UDP-N-acetylenolpyruvoylglucosamine reductase, C-terminal domain"/>
    <property type="match status" value="1"/>
</dbReference>